<dbReference type="Gene3D" id="3.30.70.330">
    <property type="match status" value="1"/>
</dbReference>
<feature type="region of interest" description="Disordered" evidence="2">
    <location>
        <begin position="839"/>
        <end position="864"/>
    </location>
</feature>
<keyword evidence="1" id="KW-0694">RNA-binding</keyword>
<evidence type="ECO:0000256" key="1">
    <source>
        <dbReference type="PROSITE-ProRule" id="PRU00176"/>
    </source>
</evidence>
<dbReference type="GO" id="GO:0003723">
    <property type="term" value="F:RNA binding"/>
    <property type="evidence" value="ECO:0007669"/>
    <property type="project" value="UniProtKB-UniRule"/>
</dbReference>
<reference evidence="4 5" key="1">
    <citation type="journal article" date="2020" name="Nat. Food">
        <title>A phased Vanilla planifolia genome enables genetic improvement of flavour and production.</title>
        <authorList>
            <person name="Hasing T."/>
            <person name="Tang H."/>
            <person name="Brym M."/>
            <person name="Khazi F."/>
            <person name="Huang T."/>
            <person name="Chambers A.H."/>
        </authorList>
    </citation>
    <scope>NUCLEOTIDE SEQUENCE [LARGE SCALE GENOMIC DNA]</scope>
    <source>
        <tissue evidence="4">Leaf</tissue>
    </source>
</reference>
<dbReference type="GO" id="GO:0043130">
    <property type="term" value="F:ubiquitin binding"/>
    <property type="evidence" value="ECO:0007669"/>
    <property type="project" value="TreeGrafter"/>
</dbReference>
<dbReference type="CDD" id="cd21546">
    <property type="entry name" value="SPOC_FPA-like"/>
    <property type="match status" value="1"/>
</dbReference>
<dbReference type="SUPFAM" id="SSF54928">
    <property type="entry name" value="RNA-binding domain, RBD"/>
    <property type="match status" value="1"/>
</dbReference>
<protein>
    <recommendedName>
        <fullName evidence="3">RRM domain-containing protein</fullName>
    </recommendedName>
</protein>
<dbReference type="AlphaFoldDB" id="A0A835Q951"/>
<dbReference type="InterPro" id="IPR012677">
    <property type="entry name" value="Nucleotide-bd_a/b_plait_sf"/>
</dbReference>
<evidence type="ECO:0000313" key="5">
    <source>
        <dbReference type="Proteomes" id="UP000636800"/>
    </source>
</evidence>
<dbReference type="Proteomes" id="UP000636800">
    <property type="component" value="Chromosome 10"/>
</dbReference>
<dbReference type="PANTHER" id="PTHR21494">
    <property type="entry name" value="ACTIVATING SIGNAL COINTEGRATOR 1 COMPLEX SUBUNIT 2 ASC-1 COMPLEX SUBUNIT P100"/>
    <property type="match status" value="1"/>
</dbReference>
<dbReference type="PROSITE" id="PS50102">
    <property type="entry name" value="RRM"/>
    <property type="match status" value="1"/>
</dbReference>
<name>A0A835Q951_VANPL</name>
<proteinExistence type="predicted"/>
<evidence type="ECO:0000313" key="4">
    <source>
        <dbReference type="EMBL" id="KAG0463542.1"/>
    </source>
</evidence>
<comment type="caution">
    <text evidence="4">The sequence shown here is derived from an EMBL/GenBank/DDBJ whole genome shotgun (WGS) entry which is preliminary data.</text>
</comment>
<dbReference type="InterPro" id="IPR035979">
    <property type="entry name" value="RBD_domain_sf"/>
</dbReference>
<dbReference type="EMBL" id="JADCNL010000010">
    <property type="protein sequence ID" value="KAG0463542.1"/>
    <property type="molecule type" value="Genomic_DNA"/>
</dbReference>
<sequence length="1183" mass="131215">MASPAEQQPVKKRKLYESTTEARSATWTAVASVTLSQDEIARRRRNKGEIRSLYECYKRIKFCVSRNDPRLMSDFEQAYLSLITASRGCTSVQRIVAELIPRYAAFCPTALEAAVKVSVNMYNWSLAIIMRGEDLDNVAYQTAKACIFGLVDICCTASHEAPTSSVIQGICAAVFQNVLIFFTSSFEGKDIYCTSSKEILLLQEPIENFYVLKQEMEDFSESSLNKLFKYGALCLLRIFFSFPKNVLEACFEIIATIGTDVNKSQGQYFLNQLTTPVKVDMVSDLCNKKNDVASLSDDLNEICVEYEVENEAKCVSGGILEDSSSSLSSKCFLGMLIKGDPSLKGWIISRYRWFSKSLGSHDIDEMLPSLEKVFGRLQDLAKDTGREQSDEENFNLSSRACPYDDDLSRKDRASNLQDASFSDAAFVDSLTPRSGGHRFKPHKHIQESSFDMQLGNQDVICEREQMVSSAELGTRNSEDSHLGKSYTPLDPFIPAISGSLTGIQTDASKGEALVIKVDSSHDSSDDHGFPASMSTSLVANTILPSPKLNSTKHHRTFNEIIWYTDGDPSAMDVFSASKQLFLGSLGPHASETLVRQQFENFGHLEQFLFIPSKDFALVCYRNLIDAVKARDQMQGSSQWGGFLKIRFIDIGFGSRGNVDGIAVGVSCHVYVGKVLTPWIKEELLHGLISNGVRNPLVVTDLTSEGAVLLEFGAAEEASAAMAHIRRQRQETKYLMSQNINLTRSVSSSDTLRDAYYEQHQSIPRKSNISGYFSSNSDYKPSFGEGTARPLHASCLAYRPESIINEFVSPREKVDKMDTQVLRGCELQSTWSVKGMTDMMDGGSRRVDNQGSTSSLDRSFSEASTSSSHTIEQVWPYKRQESGVLPLPHGIMQYNPISLHRGPVIPTPMHSSSFPAIRPFYPPSHPWDHPSPNPSFMIPHDRVNPTCNTPLPFIPSSVTPLSQIVTCPRVVNPSNFPNSMHPPPPPPDAQPPLPCSPPPLPPSQPPPIPPPPTSPPPMSQSILATTKSQYGKPFVQNQWQGTLSKSGVHYCTLYATREDSAACKYGNAAPEPTEWPARLDVTKRTDYQHVKSAFSSSPSHRREVCRLLPSTENDHKGFNDFISYLKQRECAGVIKIPAVKSIWARLLFILPHSLEMCSMLTIPPQPSECLLALVLPKETNSELA</sequence>
<evidence type="ECO:0000256" key="2">
    <source>
        <dbReference type="SAM" id="MobiDB-lite"/>
    </source>
</evidence>
<feature type="compositionally biased region" description="Pro residues" evidence="2">
    <location>
        <begin position="979"/>
        <end position="1017"/>
    </location>
</feature>
<dbReference type="InterPro" id="IPR012921">
    <property type="entry name" value="SPOC_C"/>
</dbReference>
<dbReference type="CDD" id="cd00590">
    <property type="entry name" value="RRM_SF"/>
    <property type="match status" value="1"/>
</dbReference>
<dbReference type="Pfam" id="PF00076">
    <property type="entry name" value="RRM_1"/>
    <property type="match status" value="1"/>
</dbReference>
<dbReference type="SMART" id="SM00360">
    <property type="entry name" value="RRM"/>
    <property type="match status" value="1"/>
</dbReference>
<keyword evidence="5" id="KW-1185">Reference proteome</keyword>
<dbReference type="Pfam" id="PF07744">
    <property type="entry name" value="SPOC"/>
    <property type="match status" value="1"/>
</dbReference>
<accession>A0A835Q951</accession>
<feature type="compositionally biased region" description="Polar residues" evidence="2">
    <location>
        <begin position="848"/>
        <end position="857"/>
    </location>
</feature>
<organism evidence="4 5">
    <name type="scientific">Vanilla planifolia</name>
    <name type="common">Vanilla</name>
    <dbReference type="NCBI Taxonomy" id="51239"/>
    <lineage>
        <taxon>Eukaryota</taxon>
        <taxon>Viridiplantae</taxon>
        <taxon>Streptophyta</taxon>
        <taxon>Embryophyta</taxon>
        <taxon>Tracheophyta</taxon>
        <taxon>Spermatophyta</taxon>
        <taxon>Magnoliopsida</taxon>
        <taxon>Liliopsida</taxon>
        <taxon>Asparagales</taxon>
        <taxon>Orchidaceae</taxon>
        <taxon>Vanilloideae</taxon>
        <taxon>Vanilleae</taxon>
        <taxon>Vanilla</taxon>
    </lineage>
</organism>
<dbReference type="OrthoDB" id="1747252at2759"/>
<dbReference type="InterPro" id="IPR052586">
    <property type="entry name" value="ASCC2"/>
</dbReference>
<dbReference type="InterPro" id="IPR000504">
    <property type="entry name" value="RRM_dom"/>
</dbReference>
<dbReference type="PANTHER" id="PTHR21494:SF2">
    <property type="entry name" value="NUCLEIC ACID BINDING PROTEIN"/>
    <property type="match status" value="1"/>
</dbReference>
<gene>
    <name evidence="4" type="ORF">HPP92_019611</name>
</gene>
<feature type="domain" description="RRM" evidence="3">
    <location>
        <begin position="578"/>
        <end position="650"/>
    </location>
</feature>
<feature type="region of interest" description="Disordered" evidence="2">
    <location>
        <begin position="975"/>
        <end position="1020"/>
    </location>
</feature>
<evidence type="ECO:0000259" key="3">
    <source>
        <dbReference type="PROSITE" id="PS50102"/>
    </source>
</evidence>